<proteinExistence type="predicted"/>
<dbReference type="Proteomes" id="UP000239001">
    <property type="component" value="Unassembled WGS sequence"/>
</dbReference>
<dbReference type="RefSeq" id="WP_106459372.1">
    <property type="nucleotide sequence ID" value="NZ_PXOH01000053.1"/>
</dbReference>
<evidence type="ECO:0000313" key="2">
    <source>
        <dbReference type="Proteomes" id="UP000239001"/>
    </source>
</evidence>
<sequence length="325" mass="36826">MPICPSDSPRKIDFYGFVPVKKNKKIRWKYSWELDWHEIEGDHCTLDEEEQMLPGIYEIKWVSTTYSAGLNVTYQSFSRVVIQGKPRPDLPFINVPYSYGGNFWKCAPSGIWHEDINGELKSIGSSQNYSDPTNNNALVNACVTNSYGDNTDWRYGNNHVLGAHYESIKRLDEDNPTVRCLFKIYDKNNVVLYEQGEEECPQVQEIPESCDIDSNSREFLGTYITSLSIYYEIESSFDFVPGKKCSFVKAYTSIPGLPTNAPGVIVISLCSPEDCDKYPLIQYICCDCKECPPNTCRIECGDTICCYDSSGNVVKSFSVQDANCL</sequence>
<comment type="caution">
    <text evidence="1">The sequence shown here is derived from an EMBL/GenBank/DDBJ whole genome shotgun (WGS) entry which is preliminary data.</text>
</comment>
<dbReference type="AlphaFoldDB" id="A0A2T1LR25"/>
<gene>
    <name evidence="1" type="ORF">C7H19_23660</name>
</gene>
<protein>
    <submittedName>
        <fullName evidence="1">Uncharacterized protein</fullName>
    </submittedName>
</protein>
<accession>A0A2T1LR25</accession>
<dbReference type="EMBL" id="PXOH01000053">
    <property type="protein sequence ID" value="PSF30581.1"/>
    <property type="molecule type" value="Genomic_DNA"/>
</dbReference>
<keyword evidence="2" id="KW-1185">Reference proteome</keyword>
<evidence type="ECO:0000313" key="1">
    <source>
        <dbReference type="EMBL" id="PSF30581.1"/>
    </source>
</evidence>
<reference evidence="1 2" key="1">
    <citation type="submission" date="2018-03" db="EMBL/GenBank/DDBJ databases">
        <title>The ancient ancestry and fast evolution of plastids.</title>
        <authorList>
            <person name="Moore K.R."/>
            <person name="Magnabosco C."/>
            <person name="Momper L."/>
            <person name="Gold D.A."/>
            <person name="Bosak T."/>
            <person name="Fournier G.P."/>
        </authorList>
    </citation>
    <scope>NUCLEOTIDE SEQUENCE [LARGE SCALE GENOMIC DNA]</scope>
    <source>
        <strain evidence="1 2">CCALA 016</strain>
    </source>
</reference>
<name>A0A2T1LR25_9CHRO</name>
<organism evidence="1 2">
    <name type="scientific">Aphanothece hegewaldii CCALA 016</name>
    <dbReference type="NCBI Taxonomy" id="2107694"/>
    <lineage>
        <taxon>Bacteria</taxon>
        <taxon>Bacillati</taxon>
        <taxon>Cyanobacteriota</taxon>
        <taxon>Cyanophyceae</taxon>
        <taxon>Oscillatoriophycideae</taxon>
        <taxon>Chroococcales</taxon>
        <taxon>Aphanothecaceae</taxon>
        <taxon>Aphanothece</taxon>
    </lineage>
</organism>
<dbReference type="OrthoDB" id="430832at2"/>
<reference evidence="1 2" key="2">
    <citation type="submission" date="2018-03" db="EMBL/GenBank/DDBJ databases">
        <authorList>
            <person name="Keele B.F."/>
        </authorList>
    </citation>
    <scope>NUCLEOTIDE SEQUENCE [LARGE SCALE GENOMIC DNA]</scope>
    <source>
        <strain evidence="1 2">CCALA 016</strain>
    </source>
</reference>